<evidence type="ECO:0000256" key="3">
    <source>
        <dbReference type="ARBA" id="ARBA00004991"/>
    </source>
</evidence>
<name>A0AAW1QIU1_9CHLO</name>
<evidence type="ECO:0000313" key="12">
    <source>
        <dbReference type="EMBL" id="KAK9821210.1"/>
    </source>
</evidence>
<comment type="catalytic activity">
    <reaction evidence="9">
        <text>L-serine + hexadecanoyl-CoA + H(+) = 3-oxosphinganine + CO2 + CoA</text>
        <dbReference type="Rhea" id="RHEA:14761"/>
        <dbReference type="ChEBI" id="CHEBI:15378"/>
        <dbReference type="ChEBI" id="CHEBI:16526"/>
        <dbReference type="ChEBI" id="CHEBI:33384"/>
        <dbReference type="ChEBI" id="CHEBI:57287"/>
        <dbReference type="ChEBI" id="CHEBI:57379"/>
        <dbReference type="ChEBI" id="CHEBI:58299"/>
        <dbReference type="EC" id="2.3.1.50"/>
    </reaction>
</comment>
<protein>
    <recommendedName>
        <fullName evidence="5">serine C-palmitoyltransferase</fullName>
        <ecNumber evidence="5">2.3.1.50</ecNumber>
    </recommendedName>
</protein>
<evidence type="ECO:0000256" key="9">
    <source>
        <dbReference type="ARBA" id="ARBA00048528"/>
    </source>
</evidence>
<evidence type="ECO:0000256" key="6">
    <source>
        <dbReference type="ARBA" id="ARBA00022679"/>
    </source>
</evidence>
<dbReference type="Gene3D" id="3.90.1150.10">
    <property type="entry name" value="Aspartate Aminotransferase, domain 1"/>
    <property type="match status" value="1"/>
</dbReference>
<evidence type="ECO:0000256" key="8">
    <source>
        <dbReference type="ARBA" id="ARBA00022919"/>
    </source>
</evidence>
<dbReference type="EMBL" id="JALJOS010000040">
    <property type="protein sequence ID" value="KAK9821210.1"/>
    <property type="molecule type" value="Genomic_DNA"/>
</dbReference>
<dbReference type="PROSITE" id="PS00599">
    <property type="entry name" value="AA_TRANSFER_CLASS_2"/>
    <property type="match status" value="1"/>
</dbReference>
<feature type="domain" description="Aminotransferase class I/classII large" evidence="11">
    <location>
        <begin position="106"/>
        <end position="464"/>
    </location>
</feature>
<evidence type="ECO:0000256" key="2">
    <source>
        <dbReference type="ARBA" id="ARBA00004760"/>
    </source>
</evidence>
<evidence type="ECO:0000256" key="5">
    <source>
        <dbReference type="ARBA" id="ARBA00013220"/>
    </source>
</evidence>
<dbReference type="CDD" id="cd06454">
    <property type="entry name" value="KBL_like"/>
    <property type="match status" value="1"/>
</dbReference>
<proteinExistence type="inferred from homology"/>
<evidence type="ECO:0000259" key="11">
    <source>
        <dbReference type="Pfam" id="PF00155"/>
    </source>
</evidence>
<dbReference type="InterPro" id="IPR001917">
    <property type="entry name" value="Aminotrans_II_pyridoxalP_BS"/>
</dbReference>
<evidence type="ECO:0000256" key="1">
    <source>
        <dbReference type="ARBA" id="ARBA00001933"/>
    </source>
</evidence>
<evidence type="ECO:0000256" key="10">
    <source>
        <dbReference type="RuleBase" id="RU003693"/>
    </source>
</evidence>
<evidence type="ECO:0000256" key="7">
    <source>
        <dbReference type="ARBA" id="ARBA00022898"/>
    </source>
</evidence>
<evidence type="ECO:0000313" key="13">
    <source>
        <dbReference type="Proteomes" id="UP001438707"/>
    </source>
</evidence>
<comment type="similarity">
    <text evidence="4 10">Belongs to the class-II pyridoxal-phosphate-dependent aminotransferase family.</text>
</comment>
<dbReference type="GO" id="GO:0016020">
    <property type="term" value="C:membrane"/>
    <property type="evidence" value="ECO:0007669"/>
    <property type="project" value="GOC"/>
</dbReference>
<comment type="pathway">
    <text evidence="3">Sphingolipid metabolism.</text>
</comment>
<dbReference type="InterPro" id="IPR015422">
    <property type="entry name" value="PyrdxlP-dep_Trfase_small"/>
</dbReference>
<dbReference type="PANTHER" id="PTHR13693">
    <property type="entry name" value="CLASS II AMINOTRANSFERASE/8-AMINO-7-OXONONANOATE SYNTHASE"/>
    <property type="match status" value="1"/>
</dbReference>
<keyword evidence="13" id="KW-1185">Reference proteome</keyword>
<dbReference type="InterPro" id="IPR015424">
    <property type="entry name" value="PyrdxlP-dep_Trfase"/>
</dbReference>
<dbReference type="Proteomes" id="UP001438707">
    <property type="component" value="Unassembled WGS sequence"/>
</dbReference>
<sequence length="489" mass="53306">MSQESDAPFFRALTALIAWSILFSFGHLRDFVRKWVLWNRGPGTRKGYAPIRQDYEDFYTRRLYYRIHDCLNRPIASAPGSWIDMVERTPPSGQKLLVPTGKIRRCLNLGSYNYLGFAAADEYCTPRVLQALTDHGWSMCASRAELGTTPKHVELERCVARFLGKEAAITFGMGFATNSAIIPLLVSKGCLIISDALNHASIVAGSRGSGAKVRVFRHNDVEHLEALLRDSISAGQPRTHRPWRKILIIVEGIYSMEGEIVALPEIVALKKKYGAYLFLDEAHSIGALGKTGRGAAEHWGVDTADVDVMMGTFTKSFGAAGGYIASSRAVVDYVRAQGPANLTATAMSPPIAEQIMAALDLIQGKDGSTRGAEKLQCLQDNALYFRQGLQKMGCAVLGTGASPIVPLMLYMPSNMTVFSRQCLKANIAVVVVGFPATPLLGTRVRFCLSASHTRQDLDYALKHIAGIANACLLPVHGSRADSKQALLKS</sequence>
<dbReference type="InterPro" id="IPR050087">
    <property type="entry name" value="AON_synthase_class-II"/>
</dbReference>
<dbReference type="AlphaFoldDB" id="A0AAW1QIU1"/>
<dbReference type="GO" id="GO:0017059">
    <property type="term" value="C:serine palmitoyltransferase complex"/>
    <property type="evidence" value="ECO:0007669"/>
    <property type="project" value="TreeGrafter"/>
</dbReference>
<gene>
    <name evidence="12" type="ORF">WJX74_010926</name>
</gene>
<comment type="caution">
    <text evidence="12">The sequence shown here is derived from an EMBL/GenBank/DDBJ whole genome shotgun (WGS) entry which is preliminary data.</text>
</comment>
<dbReference type="GO" id="GO:0046513">
    <property type="term" value="P:ceramide biosynthetic process"/>
    <property type="evidence" value="ECO:0007669"/>
    <property type="project" value="TreeGrafter"/>
</dbReference>
<dbReference type="InterPro" id="IPR004839">
    <property type="entry name" value="Aminotransferase_I/II_large"/>
</dbReference>
<dbReference type="GO" id="GO:0004758">
    <property type="term" value="F:serine C-palmitoyltransferase activity"/>
    <property type="evidence" value="ECO:0007669"/>
    <property type="project" value="UniProtKB-EC"/>
</dbReference>
<organism evidence="12 13">
    <name type="scientific">Apatococcus lobatus</name>
    <dbReference type="NCBI Taxonomy" id="904363"/>
    <lineage>
        <taxon>Eukaryota</taxon>
        <taxon>Viridiplantae</taxon>
        <taxon>Chlorophyta</taxon>
        <taxon>core chlorophytes</taxon>
        <taxon>Trebouxiophyceae</taxon>
        <taxon>Chlorellales</taxon>
        <taxon>Chlorellaceae</taxon>
        <taxon>Apatococcus</taxon>
    </lineage>
</organism>
<keyword evidence="7 10" id="KW-0663">Pyridoxal phosphate</keyword>
<dbReference type="PANTHER" id="PTHR13693:SF3">
    <property type="entry name" value="LD36009P"/>
    <property type="match status" value="1"/>
</dbReference>
<dbReference type="GO" id="GO:0046512">
    <property type="term" value="P:sphingosine biosynthetic process"/>
    <property type="evidence" value="ECO:0007669"/>
    <property type="project" value="TreeGrafter"/>
</dbReference>
<dbReference type="SUPFAM" id="SSF53383">
    <property type="entry name" value="PLP-dependent transferases"/>
    <property type="match status" value="1"/>
</dbReference>
<accession>A0AAW1QIU1</accession>
<dbReference type="InterPro" id="IPR015421">
    <property type="entry name" value="PyrdxlP-dep_Trfase_major"/>
</dbReference>
<comment type="cofactor">
    <cofactor evidence="1 10">
        <name>pyridoxal 5'-phosphate</name>
        <dbReference type="ChEBI" id="CHEBI:597326"/>
    </cofactor>
</comment>
<evidence type="ECO:0000256" key="4">
    <source>
        <dbReference type="ARBA" id="ARBA00008392"/>
    </source>
</evidence>
<keyword evidence="6" id="KW-0808">Transferase</keyword>
<comment type="pathway">
    <text evidence="2">Lipid metabolism; sphingolipid metabolism.</text>
</comment>
<dbReference type="EC" id="2.3.1.50" evidence="5"/>
<dbReference type="GO" id="GO:0030170">
    <property type="term" value="F:pyridoxal phosphate binding"/>
    <property type="evidence" value="ECO:0007669"/>
    <property type="project" value="InterPro"/>
</dbReference>
<dbReference type="Gene3D" id="3.40.640.10">
    <property type="entry name" value="Type I PLP-dependent aspartate aminotransferase-like (Major domain)"/>
    <property type="match status" value="1"/>
</dbReference>
<dbReference type="Pfam" id="PF00155">
    <property type="entry name" value="Aminotran_1_2"/>
    <property type="match status" value="1"/>
</dbReference>
<reference evidence="12 13" key="1">
    <citation type="journal article" date="2024" name="Nat. Commun.">
        <title>Phylogenomics reveals the evolutionary origins of lichenization in chlorophyte algae.</title>
        <authorList>
            <person name="Puginier C."/>
            <person name="Libourel C."/>
            <person name="Otte J."/>
            <person name="Skaloud P."/>
            <person name="Haon M."/>
            <person name="Grisel S."/>
            <person name="Petersen M."/>
            <person name="Berrin J.G."/>
            <person name="Delaux P.M."/>
            <person name="Dal Grande F."/>
            <person name="Keller J."/>
        </authorList>
    </citation>
    <scope>NUCLEOTIDE SEQUENCE [LARGE SCALE GENOMIC DNA]</scope>
    <source>
        <strain evidence="12 13">SAG 2145</strain>
    </source>
</reference>
<keyword evidence="8" id="KW-0443">Lipid metabolism</keyword>
<keyword evidence="8" id="KW-0746">Sphingolipid metabolism</keyword>